<protein>
    <submittedName>
        <fullName evidence="1">Uncharacterized protein</fullName>
    </submittedName>
</protein>
<reference evidence="2" key="1">
    <citation type="journal article" date="2017" name="Front. Plant Sci.">
        <title>Climate Clever Clovers: New Paradigm to Reduce the Environmental Footprint of Ruminants by Breeding Low Methanogenic Forages Utilizing Haplotype Variation.</title>
        <authorList>
            <person name="Kaur P."/>
            <person name="Appels R."/>
            <person name="Bayer P.E."/>
            <person name="Keeble-Gagnere G."/>
            <person name="Wang J."/>
            <person name="Hirakawa H."/>
            <person name="Shirasawa K."/>
            <person name="Vercoe P."/>
            <person name="Stefanova K."/>
            <person name="Durmic Z."/>
            <person name="Nichols P."/>
            <person name="Revell C."/>
            <person name="Isobe S.N."/>
            <person name="Edwards D."/>
            <person name="Erskine W."/>
        </authorList>
    </citation>
    <scope>NUCLEOTIDE SEQUENCE [LARGE SCALE GENOMIC DNA]</scope>
    <source>
        <strain evidence="2">cv. Daliak</strain>
    </source>
</reference>
<organism evidence="1 2">
    <name type="scientific">Trifolium subterraneum</name>
    <name type="common">Subterranean clover</name>
    <dbReference type="NCBI Taxonomy" id="3900"/>
    <lineage>
        <taxon>Eukaryota</taxon>
        <taxon>Viridiplantae</taxon>
        <taxon>Streptophyta</taxon>
        <taxon>Embryophyta</taxon>
        <taxon>Tracheophyta</taxon>
        <taxon>Spermatophyta</taxon>
        <taxon>Magnoliopsida</taxon>
        <taxon>eudicotyledons</taxon>
        <taxon>Gunneridae</taxon>
        <taxon>Pentapetalae</taxon>
        <taxon>rosids</taxon>
        <taxon>fabids</taxon>
        <taxon>Fabales</taxon>
        <taxon>Fabaceae</taxon>
        <taxon>Papilionoideae</taxon>
        <taxon>50 kb inversion clade</taxon>
        <taxon>NPAAA clade</taxon>
        <taxon>Hologalegina</taxon>
        <taxon>IRL clade</taxon>
        <taxon>Trifolieae</taxon>
        <taxon>Trifolium</taxon>
    </lineage>
</organism>
<dbReference type="AlphaFoldDB" id="A0A2Z6NDA7"/>
<sequence length="119" mass="13446">MQSILSMKKNWKHFELGMETVELNFFKGNHVQDNSSMNKSFGILTPVAAWHPETLMLAVMSMLQLPVENPNEATLPITLILTESNLDFLGVEEIKDSILEVHILGDVFMTLVHVTTTDF</sequence>
<keyword evidence="2" id="KW-1185">Reference proteome</keyword>
<accession>A0A2Z6NDA7</accession>
<dbReference type="Proteomes" id="UP000242715">
    <property type="component" value="Unassembled WGS sequence"/>
</dbReference>
<dbReference type="EMBL" id="DF973874">
    <property type="protein sequence ID" value="GAU41676.1"/>
    <property type="molecule type" value="Genomic_DNA"/>
</dbReference>
<proteinExistence type="predicted"/>
<gene>
    <name evidence="1" type="ORF">TSUD_272600</name>
</gene>
<evidence type="ECO:0000313" key="2">
    <source>
        <dbReference type="Proteomes" id="UP000242715"/>
    </source>
</evidence>
<name>A0A2Z6NDA7_TRISU</name>
<evidence type="ECO:0000313" key="1">
    <source>
        <dbReference type="EMBL" id="GAU41676.1"/>
    </source>
</evidence>